<protein>
    <submittedName>
        <fullName evidence="1">DUF2480 family protein</fullName>
    </submittedName>
</protein>
<comment type="caution">
    <text evidence="1">The sequence shown here is derived from an EMBL/GenBank/DDBJ whole genome shotgun (WGS) entry which is preliminary data.</text>
</comment>
<proteinExistence type="predicted"/>
<gene>
    <name evidence="1" type="ORF">ACFQHR_00820</name>
</gene>
<reference evidence="2" key="1">
    <citation type="journal article" date="2019" name="Int. J. Syst. Evol. Microbiol.">
        <title>The Global Catalogue of Microorganisms (GCM) 10K type strain sequencing project: providing services to taxonomists for standard genome sequencing and annotation.</title>
        <authorList>
            <consortium name="The Broad Institute Genomics Platform"/>
            <consortium name="The Broad Institute Genome Sequencing Center for Infectious Disease"/>
            <person name="Wu L."/>
            <person name="Ma J."/>
        </authorList>
    </citation>
    <scope>NUCLEOTIDE SEQUENCE [LARGE SCALE GENOMIC DNA]</scope>
    <source>
        <strain evidence="2">CGMCC 4.7393</strain>
    </source>
</reference>
<dbReference type="InterPro" id="IPR018914">
    <property type="entry name" value="DUF2480"/>
</dbReference>
<accession>A0ABW2DEF9</accession>
<name>A0ABW2DEF9_9BACT</name>
<dbReference type="Proteomes" id="UP001596405">
    <property type="component" value="Unassembled WGS sequence"/>
</dbReference>
<dbReference type="Pfam" id="PF10652">
    <property type="entry name" value="DUF2480"/>
    <property type="match status" value="1"/>
</dbReference>
<sequence length="174" mass="19739">MEEFVNRVANSGLITLNLEEYLHPGERIVYDIKDNLFHGLMLREKDFRAFVKEHDWSQYEGKNVAIICSTDAIVPTWAYMLLASKMQPYVNRFVFGDLEALEQALMQDAIANINPEDYKDAKLVIKGCGQIPIPTFAYVEIMQKLLPVASSIMYGEPCSTVPIYKKPKDKAATA</sequence>
<evidence type="ECO:0000313" key="2">
    <source>
        <dbReference type="Proteomes" id="UP001596405"/>
    </source>
</evidence>
<evidence type="ECO:0000313" key="1">
    <source>
        <dbReference type="EMBL" id="MFC6996139.1"/>
    </source>
</evidence>
<keyword evidence="2" id="KW-1185">Reference proteome</keyword>
<dbReference type="RefSeq" id="WP_066619584.1">
    <property type="nucleotide sequence ID" value="NZ_JBHSYQ010000003.1"/>
</dbReference>
<organism evidence="1 2">
    <name type="scientific">Rufibacter roseus</name>
    <dbReference type="NCBI Taxonomy" id="1567108"/>
    <lineage>
        <taxon>Bacteria</taxon>
        <taxon>Pseudomonadati</taxon>
        <taxon>Bacteroidota</taxon>
        <taxon>Cytophagia</taxon>
        <taxon>Cytophagales</taxon>
        <taxon>Hymenobacteraceae</taxon>
        <taxon>Rufibacter</taxon>
    </lineage>
</organism>
<dbReference type="EMBL" id="JBHSYQ010000003">
    <property type="protein sequence ID" value="MFC6996139.1"/>
    <property type="molecule type" value="Genomic_DNA"/>
</dbReference>